<dbReference type="GO" id="GO:0030677">
    <property type="term" value="C:ribonuclease P complex"/>
    <property type="evidence" value="ECO:0007669"/>
    <property type="project" value="TreeGrafter"/>
</dbReference>
<evidence type="ECO:0000256" key="5">
    <source>
        <dbReference type="ARBA" id="ARBA00022801"/>
    </source>
</evidence>
<dbReference type="GO" id="GO:0004526">
    <property type="term" value="F:ribonuclease P activity"/>
    <property type="evidence" value="ECO:0007669"/>
    <property type="project" value="UniProtKB-UniRule"/>
</dbReference>
<dbReference type="OrthoDB" id="9810867at2"/>
<evidence type="ECO:0000256" key="6">
    <source>
        <dbReference type="ARBA" id="ARBA00022884"/>
    </source>
</evidence>
<dbReference type="InterPro" id="IPR020539">
    <property type="entry name" value="RNase_P_CS"/>
</dbReference>
<evidence type="ECO:0000256" key="4">
    <source>
        <dbReference type="ARBA" id="ARBA00022759"/>
    </source>
</evidence>
<reference evidence="9 10" key="1">
    <citation type="submission" date="2018-11" db="EMBL/GenBank/DDBJ databases">
        <title>Phylogenetic determinants of toxin gene distribution in genomes of Brevibacillus laterosporus.</title>
        <authorList>
            <person name="Glare T.R."/>
            <person name="Durrant A."/>
            <person name="Berry C."/>
            <person name="Palma L."/>
            <person name="Ormskirk M."/>
            <person name="Cox M.O."/>
        </authorList>
    </citation>
    <scope>NUCLEOTIDE SEQUENCE [LARGE SCALE GENOMIC DNA]</scope>
    <source>
        <strain evidence="9 10">1821L</strain>
    </source>
</reference>
<organism evidence="9 10">
    <name type="scientific">Brevibacillus laterosporus</name>
    <name type="common">Bacillus laterosporus</name>
    <dbReference type="NCBI Taxonomy" id="1465"/>
    <lineage>
        <taxon>Bacteria</taxon>
        <taxon>Bacillati</taxon>
        <taxon>Bacillota</taxon>
        <taxon>Bacilli</taxon>
        <taxon>Bacillales</taxon>
        <taxon>Paenibacillaceae</taxon>
        <taxon>Brevibacillus</taxon>
    </lineage>
</organism>
<dbReference type="PANTHER" id="PTHR33992">
    <property type="entry name" value="RIBONUCLEASE P PROTEIN COMPONENT"/>
    <property type="match status" value="1"/>
</dbReference>
<dbReference type="FunFam" id="3.30.230.10:FF:000021">
    <property type="entry name" value="Ribonuclease P protein component"/>
    <property type="match status" value="1"/>
</dbReference>
<dbReference type="Pfam" id="PF00825">
    <property type="entry name" value="Ribonuclease_P"/>
    <property type="match status" value="1"/>
</dbReference>
<evidence type="ECO:0000256" key="1">
    <source>
        <dbReference type="ARBA" id="ARBA00002663"/>
    </source>
</evidence>
<comment type="catalytic activity">
    <reaction evidence="7">
        <text>Endonucleolytic cleavage of RNA, removing 5'-extranucleotides from tRNA precursor.</text>
        <dbReference type="EC" id="3.1.26.5"/>
    </reaction>
</comment>
<evidence type="ECO:0000313" key="10">
    <source>
        <dbReference type="Proteomes" id="UP000319432"/>
    </source>
</evidence>
<keyword evidence="4 7" id="KW-0255">Endonuclease</keyword>
<evidence type="ECO:0000256" key="8">
    <source>
        <dbReference type="NCBIfam" id="TIGR00188"/>
    </source>
</evidence>
<dbReference type="InterPro" id="IPR000100">
    <property type="entry name" value="RNase_P"/>
</dbReference>
<keyword evidence="6 7" id="KW-0694">RNA-binding</keyword>
<dbReference type="EMBL" id="CP033464">
    <property type="protein sequence ID" value="QDX91896.1"/>
    <property type="molecule type" value="Genomic_DNA"/>
</dbReference>
<dbReference type="GO" id="GO:0042781">
    <property type="term" value="F:3'-tRNA processing endoribonuclease activity"/>
    <property type="evidence" value="ECO:0007669"/>
    <property type="project" value="TreeGrafter"/>
</dbReference>
<comment type="similarity">
    <text evidence="7">Belongs to the RnpA family.</text>
</comment>
<dbReference type="PANTHER" id="PTHR33992:SF1">
    <property type="entry name" value="RIBONUCLEASE P PROTEIN COMPONENT"/>
    <property type="match status" value="1"/>
</dbReference>
<dbReference type="InterPro" id="IPR020568">
    <property type="entry name" value="Ribosomal_Su5_D2-typ_SF"/>
</dbReference>
<dbReference type="AlphaFoldDB" id="A0A502ICA7"/>
<proteinExistence type="inferred from homology"/>
<comment type="subunit">
    <text evidence="7">Consists of a catalytic RNA component (M1 or rnpB) and a protein subunit.</text>
</comment>
<dbReference type="Gene3D" id="3.30.230.10">
    <property type="match status" value="1"/>
</dbReference>
<keyword evidence="5 7" id="KW-0378">Hydrolase</keyword>
<evidence type="ECO:0000313" key="9">
    <source>
        <dbReference type="EMBL" id="QDX91896.1"/>
    </source>
</evidence>
<keyword evidence="10" id="KW-1185">Reference proteome</keyword>
<gene>
    <name evidence="7 9" type="primary">rnpA</name>
    <name evidence="9" type="ORF">EEL30_05665</name>
</gene>
<dbReference type="EC" id="3.1.26.5" evidence="7 8"/>
<dbReference type="InterPro" id="IPR014721">
    <property type="entry name" value="Ribsml_uS5_D2-typ_fold_subgr"/>
</dbReference>
<dbReference type="GO" id="GO:0001682">
    <property type="term" value="P:tRNA 5'-leader removal"/>
    <property type="evidence" value="ECO:0007669"/>
    <property type="project" value="UniProtKB-UniRule"/>
</dbReference>
<comment type="function">
    <text evidence="1 7">RNaseP catalyzes the removal of the 5'-leader sequence from pre-tRNA to produce the mature 5'-terminus. It can also cleave other RNA substrates such as 4.5S RNA. The protein component plays an auxiliary but essential role in vivo by binding to the 5'-leader sequence and broadening the substrate specificity of the ribozyme.</text>
</comment>
<sequence>MHRSHRLRKNEEFQTVFQKGKSAANKQFVIYTLENQGQATFRIGISASKKIGNAVTRNKVKRLLKEAIAAIEDRISPHLDIIVIVRPGVEEMPLASMQGSLMHALKRAKAVKAVDIHNEKRG</sequence>
<evidence type="ECO:0000256" key="2">
    <source>
        <dbReference type="ARBA" id="ARBA00022694"/>
    </source>
</evidence>
<dbReference type="NCBIfam" id="TIGR00188">
    <property type="entry name" value="rnpA"/>
    <property type="match status" value="1"/>
</dbReference>
<name>A0A502ICA7_BRELA</name>
<dbReference type="GO" id="GO:0000049">
    <property type="term" value="F:tRNA binding"/>
    <property type="evidence" value="ECO:0007669"/>
    <property type="project" value="UniProtKB-UniRule"/>
</dbReference>
<evidence type="ECO:0000256" key="7">
    <source>
        <dbReference type="HAMAP-Rule" id="MF_00227"/>
    </source>
</evidence>
<protein>
    <recommendedName>
        <fullName evidence="7 8">Ribonuclease P protein component</fullName>
        <shortName evidence="7">RNase P protein</shortName>
        <shortName evidence="7">RNaseP protein</shortName>
        <ecNumber evidence="7 8">3.1.26.5</ecNumber>
    </recommendedName>
    <alternativeName>
        <fullName evidence="7">Protein C5</fullName>
    </alternativeName>
</protein>
<evidence type="ECO:0000256" key="3">
    <source>
        <dbReference type="ARBA" id="ARBA00022722"/>
    </source>
</evidence>
<accession>A0A502ICA7</accession>
<dbReference type="PROSITE" id="PS00648">
    <property type="entry name" value="RIBONUCLEASE_P"/>
    <property type="match status" value="1"/>
</dbReference>
<keyword evidence="3 7" id="KW-0540">Nuclease</keyword>
<dbReference type="SUPFAM" id="SSF54211">
    <property type="entry name" value="Ribosomal protein S5 domain 2-like"/>
    <property type="match status" value="1"/>
</dbReference>
<keyword evidence="2 7" id="KW-0819">tRNA processing</keyword>
<dbReference type="Proteomes" id="UP000319432">
    <property type="component" value="Chromosome"/>
</dbReference>
<dbReference type="HAMAP" id="MF_00227">
    <property type="entry name" value="RNase_P"/>
    <property type="match status" value="1"/>
</dbReference>